<organism evidence="3 4">
    <name type="scientific">Photobacterium angustum</name>
    <dbReference type="NCBI Taxonomy" id="661"/>
    <lineage>
        <taxon>Bacteria</taxon>
        <taxon>Pseudomonadati</taxon>
        <taxon>Pseudomonadota</taxon>
        <taxon>Gammaproteobacteria</taxon>
        <taxon>Vibrionales</taxon>
        <taxon>Vibrionaceae</taxon>
        <taxon>Photobacterium</taxon>
    </lineage>
</organism>
<dbReference type="PANTHER" id="PTHR35272">
    <property type="entry name" value="THIOL:DISULFIDE INTERCHANGE PROTEIN DSBC-RELATED"/>
    <property type="match status" value="1"/>
</dbReference>
<dbReference type="EMBL" id="PYOU01000032">
    <property type="protein sequence ID" value="PSX01660.1"/>
    <property type="molecule type" value="Genomic_DNA"/>
</dbReference>
<dbReference type="Pfam" id="PF13098">
    <property type="entry name" value="Thioredoxin_2"/>
    <property type="match status" value="1"/>
</dbReference>
<dbReference type="PANTHER" id="PTHR35272:SF4">
    <property type="entry name" value="THIOL:DISULFIDE INTERCHANGE PROTEIN DSBG"/>
    <property type="match status" value="1"/>
</dbReference>
<dbReference type="Proteomes" id="UP000240989">
    <property type="component" value="Unassembled WGS sequence"/>
</dbReference>
<protein>
    <recommendedName>
        <fullName evidence="2">Thioredoxin-like fold domain-containing protein</fullName>
    </recommendedName>
</protein>
<dbReference type="SUPFAM" id="SSF52833">
    <property type="entry name" value="Thioredoxin-like"/>
    <property type="match status" value="1"/>
</dbReference>
<comment type="caution">
    <text evidence="3">The sequence shown here is derived from an EMBL/GenBank/DDBJ whole genome shotgun (WGS) entry which is preliminary data.</text>
</comment>
<feature type="domain" description="Thioredoxin-like fold" evidence="2">
    <location>
        <begin position="131"/>
        <end position="257"/>
    </location>
</feature>
<sequence length="268" mass="29788">MNFRMNRSVFLPLLASVMISANVNAENQQINQEYPSVLTDAERDGYLKIIDSKTVSEIENMRAIMTQSDDGKYRIYWQTTGKNGYISTGDIVTESGFALSSKYAPLLTPAQNETFDKLFNDGLILGDTEPKKDSNSTLYVFYEPFCSYCKKLHTNLQPYLDRGLDMKMIPVSWISPQSPDVIATLQSSSNFKDALARSDRGTLDITAKADADLIEKLNFNRSIMASLGISGTPGVVFKDKNNKLQITGGVNGKALENIVNPLIERAKQ</sequence>
<keyword evidence="1" id="KW-0732">Signal</keyword>
<evidence type="ECO:0000313" key="4">
    <source>
        <dbReference type="Proteomes" id="UP000240989"/>
    </source>
</evidence>
<dbReference type="InterPro" id="IPR036249">
    <property type="entry name" value="Thioredoxin-like_sf"/>
</dbReference>
<evidence type="ECO:0000259" key="2">
    <source>
        <dbReference type="Pfam" id="PF13098"/>
    </source>
</evidence>
<proteinExistence type="predicted"/>
<accession>A0ABX5GXY3</accession>
<name>A0ABX5GXY3_PHOAN</name>
<keyword evidence="4" id="KW-1185">Reference proteome</keyword>
<dbReference type="InterPro" id="IPR012336">
    <property type="entry name" value="Thioredoxin-like_fold"/>
</dbReference>
<dbReference type="Gene3D" id="3.40.30.10">
    <property type="entry name" value="Glutaredoxin"/>
    <property type="match status" value="1"/>
</dbReference>
<dbReference type="RefSeq" id="WP_080896565.1">
    <property type="nucleotide sequence ID" value="NZ_JZSW01000007.1"/>
</dbReference>
<evidence type="ECO:0000313" key="3">
    <source>
        <dbReference type="EMBL" id="PSX01660.1"/>
    </source>
</evidence>
<feature type="chain" id="PRO_5045736839" description="Thioredoxin-like fold domain-containing protein" evidence="1">
    <location>
        <begin position="26"/>
        <end position="268"/>
    </location>
</feature>
<dbReference type="InterPro" id="IPR051470">
    <property type="entry name" value="Thiol:disulfide_interchange"/>
</dbReference>
<evidence type="ECO:0000256" key="1">
    <source>
        <dbReference type="SAM" id="SignalP"/>
    </source>
</evidence>
<feature type="signal peptide" evidence="1">
    <location>
        <begin position="1"/>
        <end position="25"/>
    </location>
</feature>
<reference evidence="3 4" key="1">
    <citation type="submission" date="2018-01" db="EMBL/GenBank/DDBJ databases">
        <title>Whole genome sequencing of Histamine producing bacteria.</title>
        <authorList>
            <person name="Butler K."/>
        </authorList>
    </citation>
    <scope>NUCLEOTIDE SEQUENCE [LARGE SCALE GENOMIC DNA]</scope>
    <source>
        <strain evidence="3 4">A6-1</strain>
    </source>
</reference>
<gene>
    <name evidence="3" type="ORF">C0W27_21980</name>
</gene>